<feature type="compositionally biased region" description="Basic and acidic residues" evidence="1">
    <location>
        <begin position="14"/>
        <end position="24"/>
    </location>
</feature>
<evidence type="ECO:0000256" key="1">
    <source>
        <dbReference type="SAM" id="MobiDB-lite"/>
    </source>
</evidence>
<feature type="compositionally biased region" description="Basic residues" evidence="1">
    <location>
        <begin position="1"/>
        <end position="13"/>
    </location>
</feature>
<feature type="compositionally biased region" description="Basic and acidic residues" evidence="1">
    <location>
        <begin position="79"/>
        <end position="92"/>
    </location>
</feature>
<feature type="region of interest" description="Disordered" evidence="1">
    <location>
        <begin position="66"/>
        <end position="107"/>
    </location>
</feature>
<evidence type="ECO:0000313" key="2">
    <source>
        <dbReference type="EMBL" id="MPC82298.1"/>
    </source>
</evidence>
<keyword evidence="3" id="KW-1185">Reference proteome</keyword>
<feature type="region of interest" description="Disordered" evidence="1">
    <location>
        <begin position="1"/>
        <end position="39"/>
    </location>
</feature>
<proteinExistence type="predicted"/>
<feature type="compositionally biased region" description="Low complexity" evidence="1">
    <location>
        <begin position="94"/>
        <end position="107"/>
    </location>
</feature>
<feature type="compositionally biased region" description="Acidic residues" evidence="1">
    <location>
        <begin position="25"/>
        <end position="36"/>
    </location>
</feature>
<organism evidence="2 3">
    <name type="scientific">Portunus trituberculatus</name>
    <name type="common">Swimming crab</name>
    <name type="synonym">Neptunus trituberculatus</name>
    <dbReference type="NCBI Taxonomy" id="210409"/>
    <lineage>
        <taxon>Eukaryota</taxon>
        <taxon>Metazoa</taxon>
        <taxon>Ecdysozoa</taxon>
        <taxon>Arthropoda</taxon>
        <taxon>Crustacea</taxon>
        <taxon>Multicrustacea</taxon>
        <taxon>Malacostraca</taxon>
        <taxon>Eumalacostraca</taxon>
        <taxon>Eucarida</taxon>
        <taxon>Decapoda</taxon>
        <taxon>Pleocyemata</taxon>
        <taxon>Brachyura</taxon>
        <taxon>Eubrachyura</taxon>
        <taxon>Portunoidea</taxon>
        <taxon>Portunidae</taxon>
        <taxon>Portuninae</taxon>
        <taxon>Portunus</taxon>
    </lineage>
</organism>
<dbReference type="AlphaFoldDB" id="A0A5B7INA6"/>
<comment type="caution">
    <text evidence="2">The sequence shown here is derived from an EMBL/GenBank/DDBJ whole genome shotgun (WGS) entry which is preliminary data.</text>
</comment>
<gene>
    <name evidence="2" type="ORF">E2C01_076956</name>
</gene>
<evidence type="ECO:0000313" key="3">
    <source>
        <dbReference type="Proteomes" id="UP000324222"/>
    </source>
</evidence>
<dbReference type="Proteomes" id="UP000324222">
    <property type="component" value="Unassembled WGS sequence"/>
</dbReference>
<reference evidence="2 3" key="1">
    <citation type="submission" date="2019-05" db="EMBL/GenBank/DDBJ databases">
        <title>Another draft genome of Portunus trituberculatus and its Hox gene families provides insights of decapod evolution.</title>
        <authorList>
            <person name="Jeong J.-H."/>
            <person name="Song I."/>
            <person name="Kim S."/>
            <person name="Choi T."/>
            <person name="Kim D."/>
            <person name="Ryu S."/>
            <person name="Kim W."/>
        </authorList>
    </citation>
    <scope>NUCLEOTIDE SEQUENCE [LARGE SCALE GENOMIC DNA]</scope>
    <source>
        <tissue evidence="2">Muscle</tissue>
    </source>
</reference>
<protein>
    <submittedName>
        <fullName evidence="2">Uncharacterized protein</fullName>
    </submittedName>
</protein>
<accession>A0A5B7INA6</accession>
<sequence>MIKKGRNRHHEKQRGKGRECWLKEDQEEEEKEEDLEQETKASGLIVIEKSYEGAMRVINTRWSPHMPHHHHHYHHYHHEKKDEVKASNEKDAAPSNSSFFFSPFVSR</sequence>
<feature type="compositionally biased region" description="Basic residues" evidence="1">
    <location>
        <begin position="66"/>
        <end position="78"/>
    </location>
</feature>
<dbReference type="EMBL" id="VSRR010059353">
    <property type="protein sequence ID" value="MPC82298.1"/>
    <property type="molecule type" value="Genomic_DNA"/>
</dbReference>
<name>A0A5B7INA6_PORTR</name>